<feature type="domain" description="G" evidence="2">
    <location>
        <begin position="11"/>
        <end position="104"/>
    </location>
</feature>
<dbReference type="InterPro" id="IPR027417">
    <property type="entry name" value="P-loop_NTPase"/>
</dbReference>
<keyword evidence="3" id="KW-0378">Hydrolase</keyword>
<dbReference type="SUPFAM" id="SSF52540">
    <property type="entry name" value="P-loop containing nucleoside triphosphate hydrolases"/>
    <property type="match status" value="1"/>
</dbReference>
<dbReference type="OrthoDB" id="8954335at2759"/>
<keyword evidence="4" id="KW-1185">Reference proteome</keyword>
<proteinExistence type="predicted"/>
<dbReference type="AlphaFoldDB" id="A0A4Y7PRD0"/>
<dbReference type="Proteomes" id="UP000294933">
    <property type="component" value="Unassembled WGS sequence"/>
</dbReference>
<evidence type="ECO:0000313" key="4">
    <source>
        <dbReference type="Proteomes" id="UP000294933"/>
    </source>
</evidence>
<feature type="coiled-coil region" evidence="1">
    <location>
        <begin position="238"/>
        <end position="281"/>
    </location>
</feature>
<organism evidence="3 4">
    <name type="scientific">Rickenella mellea</name>
    <dbReference type="NCBI Taxonomy" id="50990"/>
    <lineage>
        <taxon>Eukaryota</taxon>
        <taxon>Fungi</taxon>
        <taxon>Dikarya</taxon>
        <taxon>Basidiomycota</taxon>
        <taxon>Agaricomycotina</taxon>
        <taxon>Agaricomycetes</taxon>
        <taxon>Hymenochaetales</taxon>
        <taxon>Rickenellaceae</taxon>
        <taxon>Rickenella</taxon>
    </lineage>
</organism>
<dbReference type="InterPro" id="IPR006073">
    <property type="entry name" value="GTP-bd"/>
</dbReference>
<dbReference type="Pfam" id="PF01926">
    <property type="entry name" value="MMR_HSR1"/>
    <property type="match status" value="1"/>
</dbReference>
<dbReference type="GO" id="GO:0005525">
    <property type="term" value="F:GTP binding"/>
    <property type="evidence" value="ECO:0007669"/>
    <property type="project" value="InterPro"/>
</dbReference>
<dbReference type="EMBL" id="ML170213">
    <property type="protein sequence ID" value="TDL17993.1"/>
    <property type="molecule type" value="Genomic_DNA"/>
</dbReference>
<protein>
    <submittedName>
        <fullName evidence="3">P-loop containing nucleoside triphosphate hydrolase protein</fullName>
    </submittedName>
</protein>
<dbReference type="CDD" id="cd00882">
    <property type="entry name" value="Ras_like_GTPase"/>
    <property type="match status" value="1"/>
</dbReference>
<name>A0A4Y7PRD0_9AGAM</name>
<dbReference type="GO" id="GO:0016787">
    <property type="term" value="F:hydrolase activity"/>
    <property type="evidence" value="ECO:0007669"/>
    <property type="project" value="UniProtKB-KW"/>
</dbReference>
<reference evidence="3 4" key="1">
    <citation type="submission" date="2018-06" db="EMBL/GenBank/DDBJ databases">
        <title>A transcriptomic atlas of mushroom development highlights an independent origin of complex multicellularity.</title>
        <authorList>
            <consortium name="DOE Joint Genome Institute"/>
            <person name="Krizsan K."/>
            <person name="Almasi E."/>
            <person name="Merenyi Z."/>
            <person name="Sahu N."/>
            <person name="Viragh M."/>
            <person name="Koszo T."/>
            <person name="Mondo S."/>
            <person name="Kiss B."/>
            <person name="Balint B."/>
            <person name="Kues U."/>
            <person name="Barry K."/>
            <person name="Hegedus J.C."/>
            <person name="Henrissat B."/>
            <person name="Johnson J."/>
            <person name="Lipzen A."/>
            <person name="Ohm R."/>
            <person name="Nagy I."/>
            <person name="Pangilinan J."/>
            <person name="Yan J."/>
            <person name="Xiong Y."/>
            <person name="Grigoriev I.V."/>
            <person name="Hibbett D.S."/>
            <person name="Nagy L.G."/>
        </authorList>
    </citation>
    <scope>NUCLEOTIDE SEQUENCE [LARGE SCALE GENOMIC DNA]</scope>
    <source>
        <strain evidence="3 4">SZMC22713</strain>
    </source>
</reference>
<evidence type="ECO:0000259" key="2">
    <source>
        <dbReference type="Pfam" id="PF01926"/>
    </source>
</evidence>
<dbReference type="STRING" id="50990.A0A4Y7PRD0"/>
<evidence type="ECO:0000256" key="1">
    <source>
        <dbReference type="SAM" id="Coils"/>
    </source>
</evidence>
<dbReference type="VEuPathDB" id="FungiDB:BD410DRAFT_843147"/>
<dbReference type="Gene3D" id="3.40.50.300">
    <property type="entry name" value="P-loop containing nucleotide triphosphate hydrolases"/>
    <property type="match status" value="1"/>
</dbReference>
<evidence type="ECO:0000313" key="3">
    <source>
        <dbReference type="EMBL" id="TDL17993.1"/>
    </source>
</evidence>
<gene>
    <name evidence="3" type="ORF">BD410DRAFT_843147</name>
</gene>
<keyword evidence="1" id="KW-0175">Coiled coil</keyword>
<sequence>MATLEKQPAIIAVMGATGVGKSSFINTVANHKLLVGHALDSCTKEIQEVRLTWGKERTPVVLVDTPGFGDSSMSDTEVLRLIAKYLATSHKKGTKLTGIIFMHRISDSKVEGNTRRNFNMFRQLCGTNNLRQVVIVTTWWDRVEKADAERREQQLRNDKSLFKLMLDSNAQLRRHEIRHDGGIGSAKAILDCLLHLNTMDLSIQTQLVKEKRSLPVTDAGSVINHDLIREARRCLDSLAAVQEELDKTKDVANRQALEEERKELLEEKKAIRKQIKTLSKGLNERFLLWRILSAMGF</sequence>
<accession>A0A4Y7PRD0</accession>